<feature type="compositionally biased region" description="Basic and acidic residues" evidence="1">
    <location>
        <begin position="73"/>
        <end position="84"/>
    </location>
</feature>
<protein>
    <submittedName>
        <fullName evidence="2">Uncharacterized protein</fullName>
    </submittedName>
</protein>
<keyword evidence="3" id="KW-1185">Reference proteome</keyword>
<accession>A0ABP0PKU0</accession>
<evidence type="ECO:0000313" key="3">
    <source>
        <dbReference type="Proteomes" id="UP001642484"/>
    </source>
</evidence>
<comment type="caution">
    <text evidence="2">The sequence shown here is derived from an EMBL/GenBank/DDBJ whole genome shotgun (WGS) entry which is preliminary data.</text>
</comment>
<organism evidence="2 3">
    <name type="scientific">Durusdinium trenchii</name>
    <dbReference type="NCBI Taxonomy" id="1381693"/>
    <lineage>
        <taxon>Eukaryota</taxon>
        <taxon>Sar</taxon>
        <taxon>Alveolata</taxon>
        <taxon>Dinophyceae</taxon>
        <taxon>Suessiales</taxon>
        <taxon>Symbiodiniaceae</taxon>
        <taxon>Durusdinium</taxon>
    </lineage>
</organism>
<evidence type="ECO:0000256" key="1">
    <source>
        <dbReference type="SAM" id="MobiDB-lite"/>
    </source>
</evidence>
<name>A0ABP0PKU0_9DINO</name>
<reference evidence="2 3" key="1">
    <citation type="submission" date="2024-02" db="EMBL/GenBank/DDBJ databases">
        <authorList>
            <person name="Chen Y."/>
            <person name="Shah S."/>
            <person name="Dougan E. K."/>
            <person name="Thang M."/>
            <person name="Chan C."/>
        </authorList>
    </citation>
    <scope>NUCLEOTIDE SEQUENCE [LARGE SCALE GENOMIC DNA]</scope>
</reference>
<dbReference type="Proteomes" id="UP001642484">
    <property type="component" value="Unassembled WGS sequence"/>
</dbReference>
<dbReference type="EMBL" id="CAXAMN010023262">
    <property type="protein sequence ID" value="CAK9076366.1"/>
    <property type="molecule type" value="Genomic_DNA"/>
</dbReference>
<sequence>MASAFDSAALMLAPVPAPLPPLRQYIGLSPAQFQALQRGHGVEPDPYSGRFGLRDNPEEALNRGYTFNTWEPPSKKRMADSVQNDKENLEQMANPEDGDPKKYVIVELNITDLGFRWLSMEGRLQFNREGQLRLYGALFNEVRDANGRLLYQVGENVQQPIP</sequence>
<feature type="region of interest" description="Disordered" evidence="1">
    <location>
        <begin position="65"/>
        <end position="84"/>
    </location>
</feature>
<gene>
    <name evidence="2" type="ORF">CCMP2556_LOCUS37624</name>
</gene>
<proteinExistence type="predicted"/>
<evidence type="ECO:0000313" key="2">
    <source>
        <dbReference type="EMBL" id="CAK9076366.1"/>
    </source>
</evidence>